<dbReference type="SUPFAM" id="SSF48452">
    <property type="entry name" value="TPR-like"/>
    <property type="match status" value="1"/>
</dbReference>
<proteinExistence type="predicted"/>
<sequence length="105" mass="12152">MLSKETRIDSFKSNIRNAINSLQSNDFSKAKEYILSAIMENFNAAEPHNLFGIYYELQGNLGLARKHYRASICLNQTLECANRNLERVCMLKYVCSQEYIDYGEL</sequence>
<evidence type="ECO:0000313" key="1">
    <source>
        <dbReference type="EMBL" id="NME10404.1"/>
    </source>
</evidence>
<protein>
    <recommendedName>
        <fullName evidence="3">Tetratricopeptide repeat protein</fullName>
    </recommendedName>
</protein>
<evidence type="ECO:0000313" key="2">
    <source>
        <dbReference type="Proteomes" id="UP000573963"/>
    </source>
</evidence>
<comment type="caution">
    <text evidence="1">The sequence shown here is derived from an EMBL/GenBank/DDBJ whole genome shotgun (WGS) entry which is preliminary data.</text>
</comment>
<dbReference type="Gene3D" id="1.25.40.10">
    <property type="entry name" value="Tetratricopeptide repeat domain"/>
    <property type="match status" value="1"/>
</dbReference>
<accession>A0AA44IHZ9</accession>
<evidence type="ECO:0008006" key="3">
    <source>
        <dbReference type="Google" id="ProtNLM"/>
    </source>
</evidence>
<name>A0AA44IHZ9_PARBF</name>
<gene>
    <name evidence="1" type="ORF">HF875_12785</name>
</gene>
<dbReference type="RefSeq" id="WP_025162583.1">
    <property type="nucleotide sequence ID" value="NZ_JABAFD010000008.1"/>
</dbReference>
<dbReference type="Proteomes" id="UP000573963">
    <property type="component" value="Unassembled WGS sequence"/>
</dbReference>
<dbReference type="InterPro" id="IPR011990">
    <property type="entry name" value="TPR-like_helical_dom_sf"/>
</dbReference>
<reference evidence="1 2" key="1">
    <citation type="submission" date="2020-04" db="EMBL/GenBank/DDBJ databases">
        <authorList>
            <person name="Hitch T.C.A."/>
            <person name="Wylensek D."/>
            <person name="Clavel T."/>
        </authorList>
    </citation>
    <scope>NUCLEOTIDE SEQUENCE [LARGE SCALE GENOMIC DNA]</scope>
    <source>
        <strain evidence="1 2">Med78_4-601-WT-2</strain>
    </source>
</reference>
<dbReference type="AlphaFoldDB" id="A0AA44IHZ9"/>
<dbReference type="EMBL" id="JABAFD010000008">
    <property type="protein sequence ID" value="NME10404.1"/>
    <property type="molecule type" value="Genomic_DNA"/>
</dbReference>
<organism evidence="1 2">
    <name type="scientific">Paraclostridium bifermentans</name>
    <name type="common">Clostridium bifermentans</name>
    <dbReference type="NCBI Taxonomy" id="1490"/>
    <lineage>
        <taxon>Bacteria</taxon>
        <taxon>Bacillati</taxon>
        <taxon>Bacillota</taxon>
        <taxon>Clostridia</taxon>
        <taxon>Peptostreptococcales</taxon>
        <taxon>Peptostreptococcaceae</taxon>
        <taxon>Paraclostridium</taxon>
    </lineage>
</organism>